<dbReference type="EMBL" id="CP003117">
    <property type="protein sequence ID" value="AET64557.1"/>
    <property type="molecule type" value="Genomic_DNA"/>
</dbReference>
<dbReference type="PATRIC" id="fig|1110509.7.peg.1323"/>
<dbReference type="Gene3D" id="2.30.130.30">
    <property type="entry name" value="Hypothetical protein"/>
    <property type="match status" value="1"/>
</dbReference>
<dbReference type="SUPFAM" id="SSF88697">
    <property type="entry name" value="PUA domain-like"/>
    <property type="match status" value="1"/>
</dbReference>
<dbReference type="HOGENOM" id="CLU_1954665_0_0_2"/>
<evidence type="ECO:0008006" key="3">
    <source>
        <dbReference type="Google" id="ProtNLM"/>
    </source>
</evidence>
<accession>G7WMZ2</accession>
<dbReference type="KEGG" id="mhi:Mhar_1190"/>
<organism evidence="1 2">
    <name type="scientific">Methanothrix harundinacea (strain 6Ac)</name>
    <name type="common">Methanosaeta harundinacea</name>
    <dbReference type="NCBI Taxonomy" id="1110509"/>
    <lineage>
        <taxon>Archaea</taxon>
        <taxon>Methanobacteriati</taxon>
        <taxon>Methanobacteriota</taxon>
        <taxon>Stenosarchaea group</taxon>
        <taxon>Methanomicrobia</taxon>
        <taxon>Methanotrichales</taxon>
        <taxon>Methanotrichaceae</taxon>
        <taxon>Methanothrix</taxon>
    </lineage>
</organism>
<sequence>MIFTLDHILKILDGTKTMTRRSVKGRHYKVDQDYAVQPHRNKPSMFRIAITGKKLERLGDITPEDVKLEGYGSKEEFIEAWRSVNGGYNPQAEVIAYTFKLDPVYKAIGIGEMRKLKKIERVCGNKPV</sequence>
<protein>
    <recommendedName>
        <fullName evidence="3">ASCH domain-containing protein</fullName>
    </recommendedName>
</protein>
<evidence type="ECO:0000313" key="1">
    <source>
        <dbReference type="EMBL" id="AET64557.1"/>
    </source>
</evidence>
<keyword evidence="2" id="KW-1185">Reference proteome</keyword>
<dbReference type="InterPro" id="IPR015947">
    <property type="entry name" value="PUA-like_sf"/>
</dbReference>
<name>G7WMZ2_METH6</name>
<dbReference type="AlphaFoldDB" id="G7WMZ2"/>
<proteinExistence type="predicted"/>
<reference evidence="1 2" key="1">
    <citation type="journal article" date="2012" name="PLoS ONE">
        <title>The genome characteristics and predicted function of methyl-group oxidation pathway in the obligate aceticlastic methanogens, Methanosaeta spp.</title>
        <authorList>
            <person name="Zhu J."/>
            <person name="Zheng H."/>
            <person name="Ai G."/>
            <person name="Zhang G."/>
            <person name="Liu D."/>
            <person name="Liu X."/>
            <person name="Dong X."/>
        </authorList>
    </citation>
    <scope>NUCLEOTIDE SEQUENCE [LARGE SCALE GENOMIC DNA]</scope>
    <source>
        <strain evidence="1 2">6Ac</strain>
    </source>
</reference>
<gene>
    <name evidence="1" type="ordered locus">Mhar_1190</name>
</gene>
<dbReference type="Proteomes" id="UP000005877">
    <property type="component" value="Chromosome"/>
</dbReference>
<evidence type="ECO:0000313" key="2">
    <source>
        <dbReference type="Proteomes" id="UP000005877"/>
    </source>
</evidence>